<keyword evidence="2" id="KW-1185">Reference proteome</keyword>
<evidence type="ECO:0000313" key="1">
    <source>
        <dbReference type="EMBL" id="PWN53591.1"/>
    </source>
</evidence>
<evidence type="ECO:0000313" key="2">
    <source>
        <dbReference type="Proteomes" id="UP000245626"/>
    </source>
</evidence>
<accession>A0ACD0P6G0</accession>
<proteinExistence type="predicted"/>
<name>A0ACD0P6G0_9BASI</name>
<reference evidence="1 2" key="1">
    <citation type="journal article" date="2018" name="Mol. Biol. Evol.">
        <title>Broad Genomic Sampling Reveals a Smut Pathogenic Ancestry of the Fungal Clade Ustilaginomycotina.</title>
        <authorList>
            <person name="Kijpornyongpan T."/>
            <person name="Mondo S.J."/>
            <person name="Barry K."/>
            <person name="Sandor L."/>
            <person name="Lee J."/>
            <person name="Lipzen A."/>
            <person name="Pangilinan J."/>
            <person name="LaButti K."/>
            <person name="Hainaut M."/>
            <person name="Henrissat B."/>
            <person name="Grigoriev I.V."/>
            <person name="Spatafora J.W."/>
            <person name="Aime M.C."/>
        </authorList>
    </citation>
    <scope>NUCLEOTIDE SEQUENCE [LARGE SCALE GENOMIC DNA]</scope>
    <source>
        <strain evidence="1 2">SA 807</strain>
    </source>
</reference>
<organism evidence="1 2">
    <name type="scientific">Violaceomyces palustris</name>
    <dbReference type="NCBI Taxonomy" id="1673888"/>
    <lineage>
        <taxon>Eukaryota</taxon>
        <taxon>Fungi</taxon>
        <taxon>Dikarya</taxon>
        <taxon>Basidiomycota</taxon>
        <taxon>Ustilaginomycotina</taxon>
        <taxon>Ustilaginomycetes</taxon>
        <taxon>Violaceomycetales</taxon>
        <taxon>Violaceomycetaceae</taxon>
        <taxon>Violaceomyces</taxon>
    </lineage>
</organism>
<protein>
    <submittedName>
        <fullName evidence="1">Uncharacterized protein</fullName>
    </submittedName>
</protein>
<dbReference type="Proteomes" id="UP000245626">
    <property type="component" value="Unassembled WGS sequence"/>
</dbReference>
<gene>
    <name evidence="1" type="ORF">IE53DRAFT_383878</name>
</gene>
<sequence>MDTAPSPSPLPEYYHLDRLGPSPLRWYPLVGRPQTYARRLGLVESFFHQMATQHHGRTDIWFRLPLTFPRRFHSQIQRRIPIVWSILSKLHPLLTCHVEQLVVPDLEGQSTKPGEEEERTAEPHFVFQPCLSSPLELYRRSKQGVTFLPFDLPTEEERSGPSEVDPVQEWLKLNLWNGSREFLDSGRPFGLSRLLVLQDRNLGQLEDGSVGDDGGDVRMELILCLSHSIADALSAADLAGQLLRYLADPRIPFLNEDGTESPPGPEVLNLLSHQPRQDPKLEQQQPPPELDDDALSSLPPALESTFPPLPSPLPPNLEVLTTTTSSKRPTARSRWFWATRRVLNQVKGNLSTNRRLTEFKGKLENPGRATPWWGCSTEWSIVRLDPNLTGSILKAAKSKGVRIGALLYAVAGTAASNRSIVTANTTEADQDPVSRPDWTVVGFPLSLRRYLSESTEGKGSVEGSKVGWSSTLALRLGFSGVRFPCHPLPLPHPERGELDQAERDLIRTSIWTRARESQRQLDRLLSSPEELFAASYLSAFDRAEKFKRGLDAWANLEEGEEGGDDPDLIEKERKGTVSDPSLGDEERQGEGGTKNMQGPGSTLNFSMVGNLDSTIPNQIRLPESLFQSREDHPPPSPAKIEVGDRLSLGVRCRTGEIFGEAYTFRSSLTLSLGHDRSVWDTREIRDYLLEMKRILQCLV</sequence>
<dbReference type="EMBL" id="KZ819718">
    <property type="protein sequence ID" value="PWN53591.1"/>
    <property type="molecule type" value="Genomic_DNA"/>
</dbReference>